<dbReference type="InterPro" id="IPR008984">
    <property type="entry name" value="SMAD_FHA_dom_sf"/>
</dbReference>
<dbReference type="OrthoDB" id="5366177at2"/>
<dbReference type="SUPFAM" id="SSF49879">
    <property type="entry name" value="SMAD/FHA domain"/>
    <property type="match status" value="1"/>
</dbReference>
<accession>A0A5R9GS83</accession>
<proteinExistence type="predicted"/>
<dbReference type="CDD" id="cd00060">
    <property type="entry name" value="FHA"/>
    <property type="match status" value="1"/>
</dbReference>
<evidence type="ECO:0000313" key="3">
    <source>
        <dbReference type="Proteomes" id="UP000306585"/>
    </source>
</evidence>
<comment type="caution">
    <text evidence="2">The sequence shown here is derived from an EMBL/GenBank/DDBJ whole genome shotgun (WGS) entry which is preliminary data.</text>
</comment>
<dbReference type="AlphaFoldDB" id="A0A5R9GS83"/>
<sequence>MPACFLLCFSWRENCCHTLSFRLWGISRMDDKQAIRTAIQPLAVLRPMTPEAMEAVPHQYLAAGYICIRAFPFRVGRESRVRMSGSHERIMERPRFHGRGPNNDFYLIDAGHPLNISREHFQLECLHGGGYRLLDRGSACGISVNGRHLAGHDRGGEAALADGDVITVGSESSPYIYRFIVLS</sequence>
<dbReference type="SMART" id="SM00240">
    <property type="entry name" value="FHA"/>
    <property type="match status" value="1"/>
</dbReference>
<dbReference type="Pfam" id="PF00498">
    <property type="entry name" value="FHA"/>
    <property type="match status" value="1"/>
</dbReference>
<dbReference type="Gene3D" id="2.60.200.20">
    <property type="match status" value="1"/>
</dbReference>
<keyword evidence="3" id="KW-1185">Reference proteome</keyword>
<evidence type="ECO:0000259" key="1">
    <source>
        <dbReference type="PROSITE" id="PS50006"/>
    </source>
</evidence>
<evidence type="ECO:0000313" key="2">
    <source>
        <dbReference type="EMBL" id="TLS69071.1"/>
    </source>
</evidence>
<protein>
    <submittedName>
        <fullName evidence="2">FHA domain-containing protein</fullName>
    </submittedName>
</protein>
<dbReference type="Proteomes" id="UP000306585">
    <property type="component" value="Unassembled WGS sequence"/>
</dbReference>
<name>A0A5R9GS83_9PROT</name>
<feature type="domain" description="FHA" evidence="1">
    <location>
        <begin position="73"/>
        <end position="149"/>
    </location>
</feature>
<organism evidence="2 3">
    <name type="scientific">Mariprofundus erugo</name>
    <dbReference type="NCBI Taxonomy" id="2528639"/>
    <lineage>
        <taxon>Bacteria</taxon>
        <taxon>Pseudomonadati</taxon>
        <taxon>Pseudomonadota</taxon>
        <taxon>Candidatius Mariprofundia</taxon>
        <taxon>Mariprofundales</taxon>
        <taxon>Mariprofundaceae</taxon>
        <taxon>Mariprofundus</taxon>
    </lineage>
</organism>
<gene>
    <name evidence="2" type="ORF">FEF65_00820</name>
</gene>
<dbReference type="InterPro" id="IPR000253">
    <property type="entry name" value="FHA_dom"/>
</dbReference>
<dbReference type="PROSITE" id="PS50006">
    <property type="entry name" value="FHA_DOMAIN"/>
    <property type="match status" value="1"/>
</dbReference>
<reference evidence="2 3" key="1">
    <citation type="journal article" date="2019" name="Appl. Environ. Microbiol.">
        <title>Environmental Evidence and Genomic Insight of Iron-oxidizing Bacteria Preference Towards More Corrosion Resistant Stainless Steel at Higher Salinities.</title>
        <authorList>
            <person name="Garrison C.E."/>
            <person name="Price K.A."/>
            <person name="Field E.K."/>
        </authorList>
    </citation>
    <scope>NUCLEOTIDE SEQUENCE [LARGE SCALE GENOMIC DNA]</scope>
    <source>
        <strain evidence="2 3">P3</strain>
    </source>
</reference>
<dbReference type="EMBL" id="VBRY01000001">
    <property type="protein sequence ID" value="TLS69071.1"/>
    <property type="molecule type" value="Genomic_DNA"/>
</dbReference>